<proteinExistence type="predicted"/>
<reference evidence="1" key="1">
    <citation type="submission" date="2013-07" db="EMBL/GenBank/DDBJ databases">
        <title>The genome of Eucalyptus grandis.</title>
        <authorList>
            <person name="Schmutz J."/>
            <person name="Hayes R."/>
            <person name="Myburg A."/>
            <person name="Tuskan G."/>
            <person name="Grattapaglia D."/>
            <person name="Rokhsar D.S."/>
        </authorList>
    </citation>
    <scope>NUCLEOTIDE SEQUENCE</scope>
    <source>
        <tissue evidence="1">Leaf extractions</tissue>
    </source>
</reference>
<dbReference type="AlphaFoldDB" id="A0A059CH35"/>
<evidence type="ECO:0000313" key="1">
    <source>
        <dbReference type="EMBL" id="KCW77544.1"/>
    </source>
</evidence>
<protein>
    <submittedName>
        <fullName evidence="1">Uncharacterized protein</fullName>
    </submittedName>
</protein>
<organism evidence="1">
    <name type="scientific">Eucalyptus grandis</name>
    <name type="common">Flooded gum</name>
    <dbReference type="NCBI Taxonomy" id="71139"/>
    <lineage>
        <taxon>Eukaryota</taxon>
        <taxon>Viridiplantae</taxon>
        <taxon>Streptophyta</taxon>
        <taxon>Embryophyta</taxon>
        <taxon>Tracheophyta</taxon>
        <taxon>Spermatophyta</taxon>
        <taxon>Magnoliopsida</taxon>
        <taxon>eudicotyledons</taxon>
        <taxon>Gunneridae</taxon>
        <taxon>Pentapetalae</taxon>
        <taxon>rosids</taxon>
        <taxon>malvids</taxon>
        <taxon>Myrtales</taxon>
        <taxon>Myrtaceae</taxon>
        <taxon>Myrtoideae</taxon>
        <taxon>Eucalypteae</taxon>
        <taxon>Eucalyptus</taxon>
    </lineage>
</organism>
<sequence length="104" mass="12023">MITWKVQGQMSDPRQNLGVIPLRYEQLVNPSGRTEHNLEPFITSMTCFNILTILVEGKRFYPVNIPYLIITTQSYSPSYSTKESHLSLHPIFLPLWCDYICSIS</sequence>
<name>A0A059CH35_EUCGR</name>
<dbReference type="InParanoid" id="A0A059CH35"/>
<gene>
    <name evidence="1" type="ORF">EUGRSUZ_D01862</name>
</gene>
<accession>A0A059CH35</accession>
<dbReference type="Gramene" id="KCW77544">
    <property type="protein sequence ID" value="KCW77544"/>
    <property type="gene ID" value="EUGRSUZ_D01862"/>
</dbReference>
<dbReference type="EMBL" id="KK198756">
    <property type="protein sequence ID" value="KCW77544.1"/>
    <property type="molecule type" value="Genomic_DNA"/>
</dbReference>